<dbReference type="OrthoDB" id="9795206at2"/>
<dbReference type="AlphaFoldDB" id="A0A401UIK1"/>
<keyword evidence="2" id="KW-0808">Transferase</keyword>
<accession>A0A401UIK1</accession>
<proteinExistence type="predicted"/>
<evidence type="ECO:0000313" key="2">
    <source>
        <dbReference type="EMBL" id="GCD09391.1"/>
    </source>
</evidence>
<name>A0A401UIK1_9CLOT</name>
<dbReference type="PANTHER" id="PTHR43415">
    <property type="entry name" value="SPERMIDINE N(1)-ACETYLTRANSFERASE"/>
    <property type="match status" value="1"/>
</dbReference>
<dbReference type="RefSeq" id="WP_124998751.1">
    <property type="nucleotide sequence ID" value="NZ_BHYK01000004.1"/>
</dbReference>
<dbReference type="SUPFAM" id="SSF55729">
    <property type="entry name" value="Acyl-CoA N-acyltransferases (Nat)"/>
    <property type="match status" value="1"/>
</dbReference>
<protein>
    <submittedName>
        <fullName evidence="2">Aminoglycoside N(6')-acetyltransferase</fullName>
    </submittedName>
</protein>
<keyword evidence="3" id="KW-1185">Reference proteome</keyword>
<dbReference type="PROSITE" id="PS51186">
    <property type="entry name" value="GNAT"/>
    <property type="match status" value="1"/>
</dbReference>
<dbReference type="EMBL" id="BHYK01000004">
    <property type="protein sequence ID" value="GCD09391.1"/>
    <property type="molecule type" value="Genomic_DNA"/>
</dbReference>
<dbReference type="PANTHER" id="PTHR43415:SF5">
    <property type="entry name" value="ACETYLTRANSFERASE"/>
    <property type="match status" value="1"/>
</dbReference>
<evidence type="ECO:0000259" key="1">
    <source>
        <dbReference type="PROSITE" id="PS51186"/>
    </source>
</evidence>
<sequence length="189" mass="21487">MLIKLEKFKTCDVKILASWIPDKEFLLQWAGPAYSFPLSEDQLQEDINMMSSENPKTLMFAAKIADTNEIIGHIQLLGIDLVNSSACIGRVLVGNQKLRNKGIGIQMINGILDIAFETLKLHRVYLGVFDFNKSAIACYEKAGFKIEGTSRDFRKINDEYWSLINMSILEEEYKKGFRLENATLKDGKK</sequence>
<evidence type="ECO:0000313" key="3">
    <source>
        <dbReference type="Proteomes" id="UP000287872"/>
    </source>
</evidence>
<feature type="domain" description="N-acetyltransferase" evidence="1">
    <location>
        <begin position="13"/>
        <end position="167"/>
    </location>
</feature>
<dbReference type="Pfam" id="PF00583">
    <property type="entry name" value="Acetyltransf_1"/>
    <property type="match status" value="1"/>
</dbReference>
<reference evidence="2 3" key="1">
    <citation type="submission" date="2018-11" db="EMBL/GenBank/DDBJ databases">
        <title>Genome sequencing and assembly of Clostridium tagluense strain A121.</title>
        <authorList>
            <person name="Murakami T."/>
            <person name="Segawa T."/>
            <person name="Shcherbakova V.A."/>
            <person name="Mori H."/>
            <person name="Yoshimura Y."/>
        </authorList>
    </citation>
    <scope>NUCLEOTIDE SEQUENCE [LARGE SCALE GENOMIC DNA]</scope>
    <source>
        <strain evidence="2 3">A121</strain>
    </source>
</reference>
<dbReference type="Gene3D" id="3.40.630.30">
    <property type="match status" value="1"/>
</dbReference>
<comment type="caution">
    <text evidence="2">The sequence shown here is derived from an EMBL/GenBank/DDBJ whole genome shotgun (WGS) entry which is preliminary data.</text>
</comment>
<gene>
    <name evidence="2" type="ORF">Ctaglu_10140</name>
</gene>
<dbReference type="Proteomes" id="UP000287872">
    <property type="component" value="Unassembled WGS sequence"/>
</dbReference>
<dbReference type="CDD" id="cd04301">
    <property type="entry name" value="NAT_SF"/>
    <property type="match status" value="1"/>
</dbReference>
<dbReference type="GO" id="GO:0016747">
    <property type="term" value="F:acyltransferase activity, transferring groups other than amino-acyl groups"/>
    <property type="evidence" value="ECO:0007669"/>
    <property type="project" value="InterPro"/>
</dbReference>
<dbReference type="InterPro" id="IPR016181">
    <property type="entry name" value="Acyl_CoA_acyltransferase"/>
</dbReference>
<dbReference type="InterPro" id="IPR000182">
    <property type="entry name" value="GNAT_dom"/>
</dbReference>
<organism evidence="2 3">
    <name type="scientific">Clostridium tagluense</name>
    <dbReference type="NCBI Taxonomy" id="360422"/>
    <lineage>
        <taxon>Bacteria</taxon>
        <taxon>Bacillati</taxon>
        <taxon>Bacillota</taxon>
        <taxon>Clostridia</taxon>
        <taxon>Eubacteriales</taxon>
        <taxon>Clostridiaceae</taxon>
        <taxon>Clostridium</taxon>
    </lineage>
</organism>